<dbReference type="Proteomes" id="UP001140560">
    <property type="component" value="Unassembled WGS sequence"/>
</dbReference>
<feature type="compositionally biased region" description="Low complexity" evidence="1">
    <location>
        <begin position="621"/>
        <end position="632"/>
    </location>
</feature>
<name>A0A9W8YBK6_9PLEO</name>
<protein>
    <submittedName>
        <fullName evidence="2">Uncharacterized protein</fullName>
    </submittedName>
</protein>
<evidence type="ECO:0000313" key="3">
    <source>
        <dbReference type="Proteomes" id="UP001140560"/>
    </source>
</evidence>
<feature type="compositionally biased region" description="Basic residues" evidence="1">
    <location>
        <begin position="660"/>
        <end position="676"/>
    </location>
</feature>
<accession>A0A9W8YBK6</accession>
<feature type="region of interest" description="Disordered" evidence="1">
    <location>
        <begin position="602"/>
        <end position="736"/>
    </location>
</feature>
<feature type="region of interest" description="Disordered" evidence="1">
    <location>
        <begin position="549"/>
        <end position="582"/>
    </location>
</feature>
<feature type="region of interest" description="Disordered" evidence="1">
    <location>
        <begin position="155"/>
        <end position="179"/>
    </location>
</feature>
<feature type="compositionally biased region" description="Gly residues" evidence="1">
    <location>
        <begin position="782"/>
        <end position="791"/>
    </location>
</feature>
<dbReference type="OrthoDB" id="3800826at2759"/>
<dbReference type="EMBL" id="JAPEUY010000006">
    <property type="protein sequence ID" value="KAJ4371999.1"/>
    <property type="molecule type" value="Genomic_DNA"/>
</dbReference>
<dbReference type="AlphaFoldDB" id="A0A9W8YBK6"/>
<evidence type="ECO:0000256" key="1">
    <source>
        <dbReference type="SAM" id="MobiDB-lite"/>
    </source>
</evidence>
<feature type="compositionally biased region" description="Low complexity" evidence="1">
    <location>
        <begin position="681"/>
        <end position="697"/>
    </location>
</feature>
<comment type="caution">
    <text evidence="2">The sequence shown here is derived from an EMBL/GenBank/DDBJ whole genome shotgun (WGS) entry which is preliminary data.</text>
</comment>
<evidence type="ECO:0000313" key="2">
    <source>
        <dbReference type="EMBL" id="KAJ4371999.1"/>
    </source>
</evidence>
<feature type="region of interest" description="Disordered" evidence="1">
    <location>
        <begin position="762"/>
        <end position="798"/>
    </location>
</feature>
<sequence>MFAHADQENVAAYLLYLYGYHSTYRKGNTARAAPAKTKLFDAAESTPRGVSRSDAFPSLPPEILQSIFSYKKVDVQKLQAYITISSNPQPLVEAVRTREIDLTSKLFHLKKKARLFLRNTSRHLDMVGRIQTVSKLIDTIRRARQILDPGFSRSDSVFSNSSTHSPQSVDAQRRPPNRFTGVSYTTLQEEIKAVQQWRAAQTRITNLFQQQYIVALRQKGRESSLSLKRKLETALLKQQISMSYLKALYDEASSNLISGNQAKEESLLDDATSFANKLIPLEPLYAPYNVHHYVLGNIVDQFKEAMYKFGRREFPVIMESRGWTSAESVPVAEFMLVLRRRADTHIRDRYNFFEKEFTSLRLVRNAHAHSSDSMTIQDTRTSLADMRIAAEALRFPEMVPKINQYLKLLESFEHDYNKKKEESQERALPILRGLHENRESAIKKLEPRIYGTQEQERILESQKNAIREFFYHKISSFLRQYKTIDRHTAAESAQELAAFALEEHIRRSLRAMSGPAAKSLVQRLFAEHTASETVTADASVIDPVQISEASSAMPGASSSETSNNNPAIATPPSGNDEDQGIGQELSTHMSSTQLDELELDRNEVTSIWYPPSRATRTQGKPTSSRASSTRPPKGYKKVDPAPFVPRTTSKPPWTSERHTAHSAKIKARKEKLRRRERHDTSAPPSSTSETHPPTSSTKLTAQKKERSRHRERHDDASSPPRPFKAPRGPRPSEEQLEGFIKHWNDTEAARLDREMTNWPAKRVVFPQENSKEERVGKREWVGDGGGVGRGIQSGSFFC</sequence>
<gene>
    <name evidence="2" type="ORF">N0V83_003772</name>
</gene>
<keyword evidence="3" id="KW-1185">Reference proteome</keyword>
<feature type="compositionally biased region" description="Polar residues" evidence="1">
    <location>
        <begin position="556"/>
        <end position="567"/>
    </location>
</feature>
<organism evidence="2 3">
    <name type="scientific">Neocucurbitaria cava</name>
    <dbReference type="NCBI Taxonomy" id="798079"/>
    <lineage>
        <taxon>Eukaryota</taxon>
        <taxon>Fungi</taxon>
        <taxon>Dikarya</taxon>
        <taxon>Ascomycota</taxon>
        <taxon>Pezizomycotina</taxon>
        <taxon>Dothideomycetes</taxon>
        <taxon>Pleosporomycetidae</taxon>
        <taxon>Pleosporales</taxon>
        <taxon>Pleosporineae</taxon>
        <taxon>Cucurbitariaceae</taxon>
        <taxon>Neocucurbitaria</taxon>
    </lineage>
</organism>
<reference evidence="2" key="1">
    <citation type="submission" date="2022-10" db="EMBL/GenBank/DDBJ databases">
        <title>Tapping the CABI collections for fungal endophytes: first genome assemblies for Collariella, Neodidymelliopsis, Ascochyta clinopodiicola, Didymella pomorum, Didymosphaeria variabile, Neocosmospora piperis and Neocucurbitaria cava.</title>
        <authorList>
            <person name="Hill R."/>
        </authorList>
    </citation>
    <scope>NUCLEOTIDE SEQUENCE</scope>
    <source>
        <strain evidence="2">IMI 356814</strain>
    </source>
</reference>
<proteinExistence type="predicted"/>
<feature type="compositionally biased region" description="Basic and acidic residues" evidence="1">
    <location>
        <begin position="769"/>
        <end position="781"/>
    </location>
</feature>